<sequence length="95" mass="11227">MFQDELATAQEKLKKEVELVMKKVKELTNSVEVPTFEGRTDPEKFLKWLAKVEHIFTIKDVPEDKMIKRLIEIHPKIRDPPCFIDDYARFTDHGL</sequence>
<organism evidence="1 2">
    <name type="scientific">Cuscuta campestris</name>
    <dbReference type="NCBI Taxonomy" id="132261"/>
    <lineage>
        <taxon>Eukaryota</taxon>
        <taxon>Viridiplantae</taxon>
        <taxon>Streptophyta</taxon>
        <taxon>Embryophyta</taxon>
        <taxon>Tracheophyta</taxon>
        <taxon>Spermatophyta</taxon>
        <taxon>Magnoliopsida</taxon>
        <taxon>eudicotyledons</taxon>
        <taxon>Gunneridae</taxon>
        <taxon>Pentapetalae</taxon>
        <taxon>asterids</taxon>
        <taxon>lamiids</taxon>
        <taxon>Solanales</taxon>
        <taxon>Convolvulaceae</taxon>
        <taxon>Cuscuteae</taxon>
        <taxon>Cuscuta</taxon>
        <taxon>Cuscuta subgen. Grammica</taxon>
        <taxon>Cuscuta sect. Cleistogrammica</taxon>
    </lineage>
</organism>
<reference evidence="1 2" key="1">
    <citation type="submission" date="2018-04" db="EMBL/GenBank/DDBJ databases">
        <authorList>
            <person name="Vogel A."/>
        </authorList>
    </citation>
    <scope>NUCLEOTIDE SEQUENCE [LARGE SCALE GENOMIC DNA]</scope>
</reference>
<dbReference type="EMBL" id="OOIL02002011">
    <property type="protein sequence ID" value="VFQ79916.1"/>
    <property type="molecule type" value="Genomic_DNA"/>
</dbReference>
<protein>
    <submittedName>
        <fullName evidence="1">Uncharacterized protein</fullName>
    </submittedName>
</protein>
<gene>
    <name evidence="1" type="ORF">CCAM_LOCUS21692</name>
</gene>
<accession>A0A484LVC8</accession>
<proteinExistence type="predicted"/>
<evidence type="ECO:0000313" key="2">
    <source>
        <dbReference type="Proteomes" id="UP000595140"/>
    </source>
</evidence>
<evidence type="ECO:0000313" key="1">
    <source>
        <dbReference type="EMBL" id="VFQ79916.1"/>
    </source>
</evidence>
<keyword evidence="2" id="KW-1185">Reference proteome</keyword>
<dbReference type="AlphaFoldDB" id="A0A484LVC8"/>
<name>A0A484LVC8_9ASTE</name>
<dbReference type="Proteomes" id="UP000595140">
    <property type="component" value="Unassembled WGS sequence"/>
</dbReference>